<evidence type="ECO:0000256" key="12">
    <source>
        <dbReference type="ARBA" id="ARBA00023180"/>
    </source>
</evidence>
<keyword evidence="14" id="KW-0961">Cell wall biogenesis/degradation</keyword>
<evidence type="ECO:0000313" key="23">
    <source>
        <dbReference type="Proteomes" id="UP000054097"/>
    </source>
</evidence>
<evidence type="ECO:0000313" key="22">
    <source>
        <dbReference type="EMBL" id="KIM23395.1"/>
    </source>
</evidence>
<dbReference type="SUPFAM" id="SSF51445">
    <property type="entry name" value="(Trans)glycosidases"/>
    <property type="match status" value="1"/>
</dbReference>
<comment type="catalytic activity">
    <reaction evidence="1">
        <text>Hydrolysis of (1-&gt;3)-beta-D-glucosidic linkages in (1-&gt;3)-beta-D-glucans.</text>
        <dbReference type="EC" id="3.2.1.39"/>
    </reaction>
</comment>
<sequence length="426" mass="45859">MTSYEHKSNGVANEKLNGVGVNGGGGTAAAASTMKMSWWAAFLQRTSLRRLIAYAAVAVVVLVLVIVGAVVGTKRRDENGGNNGSGNSGNNGQQPSFPLDPRLKNSFWGIAYTPYGAIDCTATQANVTKDIMQLSQLTTRIRLYAADCNVTSLVVQAIEDLHVNMSVYAGIYVHPDAESYASQVAQLDNTYAAYGPSRILGVTVGNEYILNAPSRGDTIVNASTWLVSRINDYKAHLLQLTSTSTTAVNYTSIPVGSSDAAGDFINTLVPVSDYLFVNIHPWFSQNTFEQAAWFSWSYMQNIVMPGVDPSLTAIPPAGVSTTSAAVVPTSTARLPELFQGEFGWPTGTDSPPLGVNPAGSLAGIPQMQRVLDDWVCPSNRNGTKYFWFAAYDEPWKAMYGGVEQHWGIFYANGTLKEVTIPDCPHS</sequence>
<dbReference type="EC" id="3.2.1.39" evidence="5"/>
<evidence type="ECO:0000256" key="20">
    <source>
        <dbReference type="SAM" id="MobiDB-lite"/>
    </source>
</evidence>
<feature type="transmembrane region" description="Helical" evidence="21">
    <location>
        <begin position="51"/>
        <end position="72"/>
    </location>
</feature>
<keyword evidence="15" id="KW-0624">Polysaccharide degradation</keyword>
<dbReference type="AlphaFoldDB" id="A0A0C3AFF0"/>
<feature type="region of interest" description="Disordered" evidence="20">
    <location>
        <begin position="76"/>
        <end position="96"/>
    </location>
</feature>
<keyword evidence="23" id="KW-1185">Reference proteome</keyword>
<keyword evidence="21" id="KW-0812">Transmembrane</keyword>
<keyword evidence="6" id="KW-1003">Cell membrane</keyword>
<reference evidence="22 23" key="1">
    <citation type="submission" date="2014-04" db="EMBL/GenBank/DDBJ databases">
        <authorList>
            <consortium name="DOE Joint Genome Institute"/>
            <person name="Kuo A."/>
            <person name="Zuccaro A."/>
            <person name="Kohler A."/>
            <person name="Nagy L.G."/>
            <person name="Floudas D."/>
            <person name="Copeland A."/>
            <person name="Barry K.W."/>
            <person name="Cichocki N."/>
            <person name="Veneault-Fourrey C."/>
            <person name="LaButti K."/>
            <person name="Lindquist E.A."/>
            <person name="Lipzen A."/>
            <person name="Lundell T."/>
            <person name="Morin E."/>
            <person name="Murat C."/>
            <person name="Sun H."/>
            <person name="Tunlid A."/>
            <person name="Henrissat B."/>
            <person name="Grigoriev I.V."/>
            <person name="Hibbett D.S."/>
            <person name="Martin F."/>
            <person name="Nordberg H.P."/>
            <person name="Cantor M.N."/>
            <person name="Hua S.X."/>
        </authorList>
    </citation>
    <scope>NUCLEOTIDE SEQUENCE [LARGE SCALE GENOMIC DNA]</scope>
    <source>
        <strain evidence="22 23">MAFF 305830</strain>
    </source>
</reference>
<evidence type="ECO:0000256" key="7">
    <source>
        <dbReference type="ARBA" id="ARBA00022512"/>
    </source>
</evidence>
<keyword evidence="9" id="KW-0732">Signal</keyword>
<comment type="similarity">
    <text evidence="4 19">Belongs to the glycosyl hydrolase 17 family.</text>
</comment>
<evidence type="ECO:0000256" key="15">
    <source>
        <dbReference type="ARBA" id="ARBA00023326"/>
    </source>
</evidence>
<dbReference type="GO" id="GO:0042973">
    <property type="term" value="F:glucan endo-1,3-beta-D-glucosidase activity"/>
    <property type="evidence" value="ECO:0007669"/>
    <property type="project" value="UniProtKB-EC"/>
</dbReference>
<evidence type="ECO:0000256" key="9">
    <source>
        <dbReference type="ARBA" id="ARBA00022729"/>
    </source>
</evidence>
<dbReference type="Pfam" id="PF00332">
    <property type="entry name" value="Glyco_hydro_17"/>
    <property type="match status" value="1"/>
</dbReference>
<accession>A0A0C3AFF0</accession>
<evidence type="ECO:0000256" key="4">
    <source>
        <dbReference type="ARBA" id="ARBA00008773"/>
    </source>
</evidence>
<dbReference type="GO" id="GO:0005576">
    <property type="term" value="C:extracellular region"/>
    <property type="evidence" value="ECO:0007669"/>
    <property type="project" value="TreeGrafter"/>
</dbReference>
<evidence type="ECO:0000256" key="3">
    <source>
        <dbReference type="ARBA" id="ARBA00004401"/>
    </source>
</evidence>
<evidence type="ECO:0000256" key="1">
    <source>
        <dbReference type="ARBA" id="ARBA00000382"/>
    </source>
</evidence>
<gene>
    <name evidence="22" type="ORF">M408DRAFT_332389</name>
</gene>
<evidence type="ECO:0000256" key="16">
    <source>
        <dbReference type="ARBA" id="ARBA00037649"/>
    </source>
</evidence>
<reference evidence="23" key="2">
    <citation type="submission" date="2015-01" db="EMBL/GenBank/DDBJ databases">
        <title>Evolutionary Origins and Diversification of the Mycorrhizal Mutualists.</title>
        <authorList>
            <consortium name="DOE Joint Genome Institute"/>
            <consortium name="Mycorrhizal Genomics Consortium"/>
            <person name="Kohler A."/>
            <person name="Kuo A."/>
            <person name="Nagy L.G."/>
            <person name="Floudas D."/>
            <person name="Copeland A."/>
            <person name="Barry K.W."/>
            <person name="Cichocki N."/>
            <person name="Veneault-Fourrey C."/>
            <person name="LaButti K."/>
            <person name="Lindquist E.A."/>
            <person name="Lipzen A."/>
            <person name="Lundell T."/>
            <person name="Morin E."/>
            <person name="Murat C."/>
            <person name="Riley R."/>
            <person name="Ohm R."/>
            <person name="Sun H."/>
            <person name="Tunlid A."/>
            <person name="Henrissat B."/>
            <person name="Grigoriev I.V."/>
            <person name="Hibbett D.S."/>
            <person name="Martin F."/>
        </authorList>
    </citation>
    <scope>NUCLEOTIDE SEQUENCE [LARGE SCALE GENOMIC DNA]</scope>
    <source>
        <strain evidence="23">MAFF 305830</strain>
    </source>
</reference>
<dbReference type="GO" id="GO:0009277">
    <property type="term" value="C:fungal-type cell wall"/>
    <property type="evidence" value="ECO:0007669"/>
    <property type="project" value="TreeGrafter"/>
</dbReference>
<dbReference type="Gene3D" id="3.20.20.80">
    <property type="entry name" value="Glycosidases"/>
    <property type="match status" value="1"/>
</dbReference>
<name>A0A0C3AFF0_SERVB</name>
<keyword evidence="13" id="KW-0119">Carbohydrate metabolism</keyword>
<evidence type="ECO:0000256" key="19">
    <source>
        <dbReference type="RuleBase" id="RU004335"/>
    </source>
</evidence>
<keyword evidence="7" id="KW-0134">Cell wall</keyword>
<dbReference type="GO" id="GO:0005886">
    <property type="term" value="C:plasma membrane"/>
    <property type="evidence" value="ECO:0007669"/>
    <property type="project" value="UniProtKB-SubCell"/>
</dbReference>
<keyword evidence="21" id="KW-1133">Transmembrane helix</keyword>
<dbReference type="PANTHER" id="PTHR16631">
    <property type="entry name" value="GLUCAN 1,3-BETA-GLUCOSIDASE"/>
    <property type="match status" value="1"/>
</dbReference>
<evidence type="ECO:0000256" key="18">
    <source>
        <dbReference type="ARBA" id="ARBA00043078"/>
    </source>
</evidence>
<organism evidence="22 23">
    <name type="scientific">Serendipita vermifera MAFF 305830</name>
    <dbReference type="NCBI Taxonomy" id="933852"/>
    <lineage>
        <taxon>Eukaryota</taxon>
        <taxon>Fungi</taxon>
        <taxon>Dikarya</taxon>
        <taxon>Basidiomycota</taxon>
        <taxon>Agaricomycotina</taxon>
        <taxon>Agaricomycetes</taxon>
        <taxon>Sebacinales</taxon>
        <taxon>Serendipitaceae</taxon>
        <taxon>Serendipita</taxon>
    </lineage>
</organism>
<keyword evidence="11 21" id="KW-0472">Membrane</keyword>
<keyword evidence="10 22" id="KW-0378">Hydrolase</keyword>
<dbReference type="GO" id="GO:0071555">
    <property type="term" value="P:cell wall organization"/>
    <property type="evidence" value="ECO:0007669"/>
    <property type="project" value="UniProtKB-KW"/>
</dbReference>
<keyword evidence="8" id="KW-0964">Secreted</keyword>
<dbReference type="HOGENOM" id="CLU_011476_2_1_1"/>
<dbReference type="PANTHER" id="PTHR16631:SF17">
    <property type="entry name" value="GLUCAN ENDO-1,3-BETA-GLUCOSIDASE BTGC"/>
    <property type="match status" value="1"/>
</dbReference>
<evidence type="ECO:0000256" key="2">
    <source>
        <dbReference type="ARBA" id="ARBA00004191"/>
    </source>
</evidence>
<dbReference type="InterPro" id="IPR050732">
    <property type="entry name" value="Beta-glucan_modifiers"/>
</dbReference>
<keyword evidence="12" id="KW-0325">Glycoprotein</keyword>
<evidence type="ECO:0000256" key="21">
    <source>
        <dbReference type="SAM" id="Phobius"/>
    </source>
</evidence>
<evidence type="ECO:0000256" key="14">
    <source>
        <dbReference type="ARBA" id="ARBA00023316"/>
    </source>
</evidence>
<dbReference type="GO" id="GO:0000272">
    <property type="term" value="P:polysaccharide catabolic process"/>
    <property type="evidence" value="ECO:0007669"/>
    <property type="project" value="UniProtKB-KW"/>
</dbReference>
<evidence type="ECO:0000256" key="10">
    <source>
        <dbReference type="ARBA" id="ARBA00022801"/>
    </source>
</evidence>
<evidence type="ECO:0000256" key="5">
    <source>
        <dbReference type="ARBA" id="ARBA00012780"/>
    </source>
</evidence>
<dbReference type="OrthoDB" id="68336at2759"/>
<evidence type="ECO:0000256" key="6">
    <source>
        <dbReference type="ARBA" id="ARBA00022475"/>
    </source>
</evidence>
<proteinExistence type="inferred from homology"/>
<dbReference type="InterPro" id="IPR017853">
    <property type="entry name" value="GH"/>
</dbReference>
<comment type="function">
    <text evidence="16">Glucanases play a role in cell expansion during growth, in cell-cell fusion during mating, and in spore release during sporulation. This enzyme may be involved in beta-glucan degradation. Active on laminarin and lichenan.</text>
</comment>
<protein>
    <recommendedName>
        <fullName evidence="5">glucan endo-1,3-beta-D-glucosidase</fullName>
        <ecNumber evidence="5">3.2.1.39</ecNumber>
    </recommendedName>
    <alternativeName>
        <fullName evidence="18">Endo-1,3-beta-glucanase btgC</fullName>
    </alternativeName>
    <alternativeName>
        <fullName evidence="17">Laminarinase btgC</fullName>
    </alternativeName>
</protein>
<dbReference type="EMBL" id="KN824338">
    <property type="protein sequence ID" value="KIM23395.1"/>
    <property type="molecule type" value="Genomic_DNA"/>
</dbReference>
<comment type="subcellular location">
    <subcellularLocation>
        <location evidence="3">Cell membrane</location>
        <topology evidence="3">Single-pass type II membrane protein</topology>
    </subcellularLocation>
    <subcellularLocation>
        <location evidence="2">Secreted</location>
        <location evidence="2">Cell wall</location>
    </subcellularLocation>
</comment>
<evidence type="ECO:0000256" key="13">
    <source>
        <dbReference type="ARBA" id="ARBA00023277"/>
    </source>
</evidence>
<evidence type="ECO:0000256" key="11">
    <source>
        <dbReference type="ARBA" id="ARBA00023136"/>
    </source>
</evidence>
<dbReference type="InterPro" id="IPR000490">
    <property type="entry name" value="Glyco_hydro_17"/>
</dbReference>
<dbReference type="Proteomes" id="UP000054097">
    <property type="component" value="Unassembled WGS sequence"/>
</dbReference>
<evidence type="ECO:0000256" key="8">
    <source>
        <dbReference type="ARBA" id="ARBA00022525"/>
    </source>
</evidence>
<dbReference type="STRING" id="933852.A0A0C3AFF0"/>
<dbReference type="GO" id="GO:0009986">
    <property type="term" value="C:cell surface"/>
    <property type="evidence" value="ECO:0007669"/>
    <property type="project" value="TreeGrafter"/>
</dbReference>
<evidence type="ECO:0000256" key="17">
    <source>
        <dbReference type="ARBA" id="ARBA00042373"/>
    </source>
</evidence>